<keyword evidence="1" id="KW-0732">Signal</keyword>
<organism evidence="2 3">
    <name type="scientific">Halosaccharopolyspora lacisalsi</name>
    <dbReference type="NCBI Taxonomy" id="1000566"/>
    <lineage>
        <taxon>Bacteria</taxon>
        <taxon>Bacillati</taxon>
        <taxon>Actinomycetota</taxon>
        <taxon>Actinomycetes</taxon>
        <taxon>Pseudonocardiales</taxon>
        <taxon>Pseudonocardiaceae</taxon>
        <taxon>Halosaccharopolyspora</taxon>
    </lineage>
</organism>
<comment type="caution">
    <text evidence="2">The sequence shown here is derived from an EMBL/GenBank/DDBJ whole genome shotgun (WGS) entry which is preliminary data.</text>
</comment>
<keyword evidence="3" id="KW-1185">Reference proteome</keyword>
<proteinExistence type="predicted"/>
<name>A0A839DYB8_9PSEU</name>
<evidence type="ECO:0000313" key="2">
    <source>
        <dbReference type="EMBL" id="MBA8824221.1"/>
    </source>
</evidence>
<dbReference type="RefSeq" id="WP_182543355.1">
    <property type="nucleotide sequence ID" value="NZ_JACGWZ010000001.1"/>
</dbReference>
<reference evidence="2 3" key="1">
    <citation type="submission" date="2020-07" db="EMBL/GenBank/DDBJ databases">
        <title>Sequencing the genomes of 1000 actinobacteria strains.</title>
        <authorList>
            <person name="Klenk H.-P."/>
        </authorList>
    </citation>
    <scope>NUCLEOTIDE SEQUENCE [LARGE SCALE GENOMIC DNA]</scope>
    <source>
        <strain evidence="2 3">DSM 45975</strain>
    </source>
</reference>
<gene>
    <name evidence="2" type="ORF">FHX42_001550</name>
</gene>
<feature type="signal peptide" evidence="1">
    <location>
        <begin position="1"/>
        <end position="21"/>
    </location>
</feature>
<accession>A0A839DYB8</accession>
<dbReference type="AlphaFoldDB" id="A0A839DYB8"/>
<evidence type="ECO:0000256" key="1">
    <source>
        <dbReference type="SAM" id="SignalP"/>
    </source>
</evidence>
<sequence>MSRWVRVLPSLVGRAARMVWAATKSASLTSAGVSARTLTYRFAGNGGFGPVPPHQ</sequence>
<protein>
    <submittedName>
        <fullName evidence="2">Uncharacterized protein</fullName>
    </submittedName>
</protein>
<feature type="chain" id="PRO_5032821298" evidence="1">
    <location>
        <begin position="22"/>
        <end position="55"/>
    </location>
</feature>
<dbReference type="EMBL" id="JACGWZ010000001">
    <property type="protein sequence ID" value="MBA8824221.1"/>
    <property type="molecule type" value="Genomic_DNA"/>
</dbReference>
<dbReference type="Proteomes" id="UP000569329">
    <property type="component" value="Unassembled WGS sequence"/>
</dbReference>
<evidence type="ECO:0000313" key="3">
    <source>
        <dbReference type="Proteomes" id="UP000569329"/>
    </source>
</evidence>